<feature type="binding site" evidence="15">
    <location>
        <position position="377"/>
    </location>
    <ligand>
        <name>ATP</name>
        <dbReference type="ChEBI" id="CHEBI:30616"/>
    </ligand>
</feature>
<protein>
    <recommendedName>
        <fullName evidence="2">non-specific serine/threonine protein kinase</fullName>
        <ecNumber evidence="2">2.7.11.1</ecNumber>
    </recommendedName>
</protein>
<dbReference type="InterPro" id="IPR017441">
    <property type="entry name" value="Protein_kinase_ATP_BS"/>
</dbReference>
<dbReference type="PANTHER" id="PTHR27009">
    <property type="entry name" value="RUST RESISTANCE KINASE LR10-RELATED"/>
    <property type="match status" value="1"/>
</dbReference>
<dbReference type="FunFam" id="1.10.510.10:FF:000590">
    <property type="entry name" value="PR5-like receptor kinase"/>
    <property type="match status" value="1"/>
</dbReference>
<dbReference type="InterPro" id="IPR045874">
    <property type="entry name" value="LRK10/LRL21-25-like"/>
</dbReference>
<comment type="catalytic activity">
    <reaction evidence="14">
        <text>L-seryl-[protein] + ATP = O-phospho-L-seryl-[protein] + ADP + H(+)</text>
        <dbReference type="Rhea" id="RHEA:17989"/>
        <dbReference type="Rhea" id="RHEA-COMP:9863"/>
        <dbReference type="Rhea" id="RHEA-COMP:11604"/>
        <dbReference type="ChEBI" id="CHEBI:15378"/>
        <dbReference type="ChEBI" id="CHEBI:29999"/>
        <dbReference type="ChEBI" id="CHEBI:30616"/>
        <dbReference type="ChEBI" id="CHEBI:83421"/>
        <dbReference type="ChEBI" id="CHEBI:456216"/>
        <dbReference type="EC" id="2.7.11.1"/>
    </reaction>
</comment>
<comment type="caution">
    <text evidence="19">The sequence shown here is derived from an EMBL/GenBank/DDBJ whole genome shotgun (WGS) entry which is preliminary data.</text>
</comment>
<dbReference type="Gene3D" id="3.30.200.20">
    <property type="entry name" value="Phosphorylase Kinase, domain 1"/>
    <property type="match status" value="1"/>
</dbReference>
<evidence type="ECO:0000256" key="16">
    <source>
        <dbReference type="SAM" id="Phobius"/>
    </source>
</evidence>
<feature type="transmembrane region" description="Helical" evidence="16">
    <location>
        <begin position="292"/>
        <end position="314"/>
    </location>
</feature>
<evidence type="ECO:0000256" key="2">
    <source>
        <dbReference type="ARBA" id="ARBA00012513"/>
    </source>
</evidence>
<organism evidence="19 20">
    <name type="scientific">Ficus carica</name>
    <name type="common">Common fig</name>
    <dbReference type="NCBI Taxonomy" id="3494"/>
    <lineage>
        <taxon>Eukaryota</taxon>
        <taxon>Viridiplantae</taxon>
        <taxon>Streptophyta</taxon>
        <taxon>Embryophyta</taxon>
        <taxon>Tracheophyta</taxon>
        <taxon>Spermatophyta</taxon>
        <taxon>Magnoliopsida</taxon>
        <taxon>eudicotyledons</taxon>
        <taxon>Gunneridae</taxon>
        <taxon>Pentapetalae</taxon>
        <taxon>rosids</taxon>
        <taxon>fabids</taxon>
        <taxon>Rosales</taxon>
        <taxon>Moraceae</taxon>
        <taxon>Ficeae</taxon>
        <taxon>Ficus</taxon>
    </lineage>
</organism>
<dbReference type="SMART" id="SM00220">
    <property type="entry name" value="S_TKc"/>
    <property type="match status" value="1"/>
</dbReference>
<evidence type="ECO:0000256" key="8">
    <source>
        <dbReference type="ARBA" id="ARBA00022777"/>
    </source>
</evidence>
<evidence type="ECO:0000256" key="3">
    <source>
        <dbReference type="ARBA" id="ARBA00022527"/>
    </source>
</evidence>
<keyword evidence="4" id="KW-0808">Transferase</keyword>
<evidence type="ECO:0000256" key="1">
    <source>
        <dbReference type="ARBA" id="ARBA00004479"/>
    </source>
</evidence>
<dbReference type="InterPro" id="IPR000719">
    <property type="entry name" value="Prot_kinase_dom"/>
</dbReference>
<dbReference type="InterPro" id="IPR032872">
    <property type="entry name" value="WAK_assoc_C"/>
</dbReference>
<feature type="chain" id="PRO_5041713361" description="non-specific serine/threonine protein kinase" evidence="17">
    <location>
        <begin position="27"/>
        <end position="649"/>
    </location>
</feature>
<dbReference type="Pfam" id="PF13947">
    <property type="entry name" value="GUB_WAK_bind"/>
    <property type="match status" value="1"/>
</dbReference>
<evidence type="ECO:0000256" key="4">
    <source>
        <dbReference type="ARBA" id="ARBA00022679"/>
    </source>
</evidence>
<dbReference type="PROSITE" id="PS00108">
    <property type="entry name" value="PROTEIN_KINASE_ST"/>
    <property type="match status" value="1"/>
</dbReference>
<keyword evidence="9 15" id="KW-0067">ATP-binding</keyword>
<dbReference type="EMBL" id="BTGU01000008">
    <property type="protein sequence ID" value="GMN38615.1"/>
    <property type="molecule type" value="Genomic_DNA"/>
</dbReference>
<evidence type="ECO:0000313" key="20">
    <source>
        <dbReference type="Proteomes" id="UP001187192"/>
    </source>
</evidence>
<dbReference type="PROSITE" id="PS50011">
    <property type="entry name" value="PROTEIN_KINASE_DOM"/>
    <property type="match status" value="1"/>
</dbReference>
<dbReference type="Pfam" id="PF14380">
    <property type="entry name" value="WAK_assoc"/>
    <property type="match status" value="1"/>
</dbReference>
<keyword evidence="6 17" id="KW-0732">Signal</keyword>
<accession>A0AA87ZSB7</accession>
<evidence type="ECO:0000259" key="18">
    <source>
        <dbReference type="PROSITE" id="PS50011"/>
    </source>
</evidence>
<evidence type="ECO:0000256" key="12">
    <source>
        <dbReference type="ARBA" id="ARBA00023180"/>
    </source>
</evidence>
<keyword evidence="11 16" id="KW-0472">Membrane</keyword>
<evidence type="ECO:0000313" key="19">
    <source>
        <dbReference type="EMBL" id="GMN38615.1"/>
    </source>
</evidence>
<dbReference type="InterPro" id="IPR008271">
    <property type="entry name" value="Ser/Thr_kinase_AS"/>
</dbReference>
<evidence type="ECO:0000256" key="17">
    <source>
        <dbReference type="SAM" id="SignalP"/>
    </source>
</evidence>
<dbReference type="EC" id="2.7.11.1" evidence="2"/>
<evidence type="ECO:0000256" key="6">
    <source>
        <dbReference type="ARBA" id="ARBA00022729"/>
    </source>
</evidence>
<evidence type="ECO:0000256" key="7">
    <source>
        <dbReference type="ARBA" id="ARBA00022741"/>
    </source>
</evidence>
<evidence type="ECO:0000256" key="5">
    <source>
        <dbReference type="ARBA" id="ARBA00022692"/>
    </source>
</evidence>
<keyword evidence="3" id="KW-0723">Serine/threonine-protein kinase</keyword>
<dbReference type="Gene3D" id="1.10.510.10">
    <property type="entry name" value="Transferase(Phosphotransferase) domain 1"/>
    <property type="match status" value="1"/>
</dbReference>
<gene>
    <name evidence="19" type="ORF">TIFTF001_007841</name>
</gene>
<keyword evidence="5 16" id="KW-0812">Transmembrane</keyword>
<keyword evidence="12" id="KW-0325">Glycoprotein</keyword>
<feature type="domain" description="Protein kinase" evidence="18">
    <location>
        <begin position="349"/>
        <end position="640"/>
    </location>
</feature>
<keyword evidence="8" id="KW-0418">Kinase</keyword>
<evidence type="ECO:0000256" key="9">
    <source>
        <dbReference type="ARBA" id="ARBA00022840"/>
    </source>
</evidence>
<keyword evidence="7 15" id="KW-0547">Nucleotide-binding</keyword>
<keyword evidence="10 16" id="KW-1133">Transmembrane helix</keyword>
<sequence>MENLFLNLLSLLLTISSLFHDHFVSAVDSRFEICSVPSSCGNQTISFPFYIHGLQESSCGHPRFPLSCNKSSGTPVLNISGDGYIVHEIFYQNRSLHVSNAAFSYPTTGSCTPSLRNLSLPSDLVLARGQTQVYVVYDCPINATYMMADYFDYGDVQFCSEHRDHNYSHNVLVVIDDDEDFAANVSGECGTGGPVVVPILDKNWGFNTTTREMLSRGFLLNWMSGTNCSQCESTGGKCGYDRSSSHFSCYCRDRPHAVNCSDSVPPSSDHFQQRKDPISGHGKSGINLGIKIGAAIAILLAVIGVLIAVILFTLRKKKQNQTNQKFKALLRNNGNPLKYSYTDVKKMTNSFKEKLGEGGFGEVYKGTLENGCLVAVKLLNKSKGEDNVGRKKESKVEDVQEFVNEVATISQTSHVNIVSLLGFCFEGAKKALIYEFMPNGSLEKFIFDENATANGHRLDWETHYQISLGIARGLEYLHRGCKTRIVHFDIKPHNILLDADFVPKISDFGLAKICNRKESAVSMLSPRGTRGYVAPEVLDRNVGVVSHKSDVYSYGMMVLEMVGGRRNMNVRVDNTSEIYFPHWIHKRVELDEELGLRRIMNQDDGVNVRRMVLVSLWCIQTDPSSRPAMSKVIEMLEGSLDSLQVPPKP</sequence>
<dbReference type="GO" id="GO:0016020">
    <property type="term" value="C:membrane"/>
    <property type="evidence" value="ECO:0007669"/>
    <property type="project" value="UniProtKB-SubCell"/>
</dbReference>
<reference evidence="19" key="1">
    <citation type="submission" date="2023-07" db="EMBL/GenBank/DDBJ databases">
        <title>draft genome sequence of fig (Ficus carica).</title>
        <authorList>
            <person name="Takahashi T."/>
            <person name="Nishimura K."/>
        </authorList>
    </citation>
    <scope>NUCLEOTIDE SEQUENCE</scope>
</reference>
<comment type="catalytic activity">
    <reaction evidence="13">
        <text>L-threonyl-[protein] + ATP = O-phospho-L-threonyl-[protein] + ADP + H(+)</text>
        <dbReference type="Rhea" id="RHEA:46608"/>
        <dbReference type="Rhea" id="RHEA-COMP:11060"/>
        <dbReference type="Rhea" id="RHEA-COMP:11605"/>
        <dbReference type="ChEBI" id="CHEBI:15378"/>
        <dbReference type="ChEBI" id="CHEBI:30013"/>
        <dbReference type="ChEBI" id="CHEBI:30616"/>
        <dbReference type="ChEBI" id="CHEBI:61977"/>
        <dbReference type="ChEBI" id="CHEBI:456216"/>
        <dbReference type="EC" id="2.7.11.1"/>
    </reaction>
</comment>
<name>A0AA87ZSB7_FICCA</name>
<dbReference type="InterPro" id="IPR011009">
    <property type="entry name" value="Kinase-like_dom_sf"/>
</dbReference>
<feature type="signal peptide" evidence="17">
    <location>
        <begin position="1"/>
        <end position="26"/>
    </location>
</feature>
<dbReference type="Proteomes" id="UP001187192">
    <property type="component" value="Unassembled WGS sequence"/>
</dbReference>
<dbReference type="PROSITE" id="PS00107">
    <property type="entry name" value="PROTEIN_KINASE_ATP"/>
    <property type="match status" value="1"/>
</dbReference>
<dbReference type="GO" id="GO:0004674">
    <property type="term" value="F:protein serine/threonine kinase activity"/>
    <property type="evidence" value="ECO:0007669"/>
    <property type="project" value="UniProtKB-KW"/>
</dbReference>
<dbReference type="GO" id="GO:0030247">
    <property type="term" value="F:polysaccharide binding"/>
    <property type="evidence" value="ECO:0007669"/>
    <property type="project" value="InterPro"/>
</dbReference>
<dbReference type="GO" id="GO:0005524">
    <property type="term" value="F:ATP binding"/>
    <property type="evidence" value="ECO:0007669"/>
    <property type="project" value="UniProtKB-UniRule"/>
</dbReference>
<dbReference type="SUPFAM" id="SSF56112">
    <property type="entry name" value="Protein kinase-like (PK-like)"/>
    <property type="match status" value="1"/>
</dbReference>
<dbReference type="InterPro" id="IPR025287">
    <property type="entry name" value="WAK_GUB"/>
</dbReference>
<evidence type="ECO:0000256" key="11">
    <source>
        <dbReference type="ARBA" id="ARBA00023136"/>
    </source>
</evidence>
<evidence type="ECO:0000256" key="14">
    <source>
        <dbReference type="ARBA" id="ARBA00048679"/>
    </source>
</evidence>
<dbReference type="Pfam" id="PF00069">
    <property type="entry name" value="Pkinase"/>
    <property type="match status" value="1"/>
</dbReference>
<evidence type="ECO:0000256" key="15">
    <source>
        <dbReference type="PROSITE-ProRule" id="PRU10141"/>
    </source>
</evidence>
<dbReference type="AlphaFoldDB" id="A0AA87ZSB7"/>
<comment type="subcellular location">
    <subcellularLocation>
        <location evidence="1">Membrane</location>
        <topology evidence="1">Single-pass type I membrane protein</topology>
    </subcellularLocation>
</comment>
<evidence type="ECO:0000256" key="10">
    <source>
        <dbReference type="ARBA" id="ARBA00022989"/>
    </source>
</evidence>
<proteinExistence type="predicted"/>
<keyword evidence="20" id="KW-1185">Reference proteome</keyword>
<evidence type="ECO:0000256" key="13">
    <source>
        <dbReference type="ARBA" id="ARBA00047899"/>
    </source>
</evidence>